<reference evidence="1" key="2">
    <citation type="submission" date="2022-06" db="UniProtKB">
        <authorList>
            <consortium name="EnsemblMetazoa"/>
        </authorList>
    </citation>
    <scope>IDENTIFICATION</scope>
    <source>
        <strain evidence="1">p50T (Dazao)</strain>
    </source>
</reference>
<dbReference type="Proteomes" id="UP000005204">
    <property type="component" value="Unassembled WGS sequence"/>
</dbReference>
<protein>
    <submittedName>
        <fullName evidence="1">Uncharacterized protein</fullName>
    </submittedName>
</protein>
<evidence type="ECO:0000313" key="1">
    <source>
        <dbReference type="EnsemblMetazoa" id="XP_037876054.1"/>
    </source>
</evidence>
<reference evidence="2" key="1">
    <citation type="journal article" date="2008" name="Insect Biochem. Mol. Biol.">
        <title>The genome of a lepidopteran model insect, the silkworm Bombyx mori.</title>
        <authorList>
            <consortium name="International Silkworm Genome Consortium"/>
        </authorList>
    </citation>
    <scope>NUCLEOTIDE SEQUENCE [LARGE SCALE GENOMIC DNA]</scope>
    <source>
        <strain evidence="2">p50T</strain>
    </source>
</reference>
<proteinExistence type="predicted"/>
<sequence length="401" mass="44965">MDDDDGGEGFSSAPVSAPIIMGKRRMKSSEYDESRKIKMTFIKNKRGLFKDHHALYEDFTKKEYPVLLQSSISQPNNRVPMDLLRINKALKNIQGVQYVKAAGNFFAKIYFGCARDANAFLLNVSFMELNNWTAKIPYDSIESQGIIRAPVELNEESLLVNLKASCTILGVKRFFKKQENGSDKPLQTVLVTFLASSHPDHVTYEHIWMPVSDYIRPVLQCFKCYKFGHGSGACKATQVCSICSGNHFYRECSTPNIFKCSNCSGPHSAVSYSCSVKAAKVAEVKNKIIGKQTSYAAILKNPVIKNPVTSSDIPISAKTPQGISTNLFFITLVFALSWYHLQEGLPEFIKSKLGTTPDKDEDNKKLIGKIKLEKEESPSMFEGDVLLEEFMQLEEKEKKTS</sequence>
<organism evidence="1 2">
    <name type="scientific">Bombyx mori</name>
    <name type="common">Silk moth</name>
    <dbReference type="NCBI Taxonomy" id="7091"/>
    <lineage>
        <taxon>Eukaryota</taxon>
        <taxon>Metazoa</taxon>
        <taxon>Ecdysozoa</taxon>
        <taxon>Arthropoda</taxon>
        <taxon>Hexapoda</taxon>
        <taxon>Insecta</taxon>
        <taxon>Pterygota</taxon>
        <taxon>Neoptera</taxon>
        <taxon>Endopterygota</taxon>
        <taxon>Lepidoptera</taxon>
        <taxon>Glossata</taxon>
        <taxon>Ditrysia</taxon>
        <taxon>Bombycoidea</taxon>
        <taxon>Bombycidae</taxon>
        <taxon>Bombycinae</taxon>
        <taxon>Bombyx</taxon>
    </lineage>
</organism>
<dbReference type="AlphaFoldDB" id="A0A8R2M8K6"/>
<dbReference type="EnsemblMetazoa" id="XM_038020126.1">
    <property type="protein sequence ID" value="XP_037876054.1"/>
    <property type="gene ID" value="LOC101739859"/>
</dbReference>
<evidence type="ECO:0000313" key="2">
    <source>
        <dbReference type="Proteomes" id="UP000005204"/>
    </source>
</evidence>
<name>A0A8R2M8K6_BOMMO</name>
<keyword evidence="2" id="KW-1185">Reference proteome</keyword>
<accession>A0A8R2M8K6</accession>